<dbReference type="Gene3D" id="3.30.710.10">
    <property type="entry name" value="Potassium Channel Kv1.1, Chain A"/>
    <property type="match status" value="1"/>
</dbReference>
<evidence type="ECO:0000313" key="2">
    <source>
        <dbReference type="Proteomes" id="UP000887577"/>
    </source>
</evidence>
<dbReference type="PANTHER" id="PTHR24413">
    <property type="entry name" value="SPECKLE-TYPE POZ PROTEIN"/>
    <property type="match status" value="1"/>
</dbReference>
<reference evidence="3" key="1">
    <citation type="submission" date="2022-11" db="UniProtKB">
        <authorList>
            <consortium name="WormBaseParasite"/>
        </authorList>
    </citation>
    <scope>IDENTIFICATION</scope>
</reference>
<evidence type="ECO:0000313" key="3">
    <source>
        <dbReference type="WBParaSite" id="PSU_v2.g2012.t1"/>
    </source>
</evidence>
<name>A0A914YMG7_9BILA</name>
<dbReference type="Proteomes" id="UP000887577">
    <property type="component" value="Unplaced"/>
</dbReference>
<dbReference type="WBParaSite" id="PSU_v2.g2012.t1">
    <property type="protein sequence ID" value="PSU_v2.g2012.t1"/>
    <property type="gene ID" value="PSU_v2.g2012"/>
</dbReference>
<accession>A0A914YMG7</accession>
<dbReference type="SMART" id="SM00225">
    <property type="entry name" value="BTB"/>
    <property type="match status" value="1"/>
</dbReference>
<sequence>MESEWETMKNFGDLWNVGYEDFTIVADKKQIKVHKCVLAYHSPVFDASFQSLLKESVKNKLEITNYSYEVVEKAVKLCYHRDLVSDISVEDAFSLFNFAELYNMTEIQDNLEGYLCDKITVTNVCEILNFSVAAKAVDLKNRCMDFLMICFAKNEFVPNMELLEKEYFISVYTNSACRKSQTL</sequence>
<proteinExistence type="predicted"/>
<protein>
    <submittedName>
        <fullName evidence="3">BTB domain-containing protein</fullName>
    </submittedName>
</protein>
<keyword evidence="2" id="KW-1185">Reference proteome</keyword>
<dbReference type="InterPro" id="IPR011333">
    <property type="entry name" value="SKP1/BTB/POZ_sf"/>
</dbReference>
<dbReference type="SUPFAM" id="SSF54695">
    <property type="entry name" value="POZ domain"/>
    <property type="match status" value="1"/>
</dbReference>
<dbReference type="Pfam" id="PF00651">
    <property type="entry name" value="BTB"/>
    <property type="match status" value="1"/>
</dbReference>
<evidence type="ECO:0000259" key="1">
    <source>
        <dbReference type="PROSITE" id="PS50097"/>
    </source>
</evidence>
<dbReference type="InterPro" id="IPR000210">
    <property type="entry name" value="BTB/POZ_dom"/>
</dbReference>
<dbReference type="CDD" id="cd18186">
    <property type="entry name" value="BTB_POZ_ZBTB_KLHL-like"/>
    <property type="match status" value="1"/>
</dbReference>
<dbReference type="AlphaFoldDB" id="A0A914YMG7"/>
<organism evidence="2 3">
    <name type="scientific">Panagrolaimus superbus</name>
    <dbReference type="NCBI Taxonomy" id="310955"/>
    <lineage>
        <taxon>Eukaryota</taxon>
        <taxon>Metazoa</taxon>
        <taxon>Ecdysozoa</taxon>
        <taxon>Nematoda</taxon>
        <taxon>Chromadorea</taxon>
        <taxon>Rhabditida</taxon>
        <taxon>Tylenchina</taxon>
        <taxon>Panagrolaimomorpha</taxon>
        <taxon>Panagrolaimoidea</taxon>
        <taxon>Panagrolaimidae</taxon>
        <taxon>Panagrolaimus</taxon>
    </lineage>
</organism>
<feature type="domain" description="BTB" evidence="1">
    <location>
        <begin position="20"/>
        <end position="87"/>
    </location>
</feature>
<dbReference type="PROSITE" id="PS50097">
    <property type="entry name" value="BTB"/>
    <property type="match status" value="1"/>
</dbReference>